<evidence type="ECO:0000313" key="1">
    <source>
        <dbReference type="EMBL" id="PMB90828.1"/>
    </source>
</evidence>
<evidence type="ECO:0000313" key="2">
    <source>
        <dbReference type="Proteomes" id="UP000243201"/>
    </source>
</evidence>
<sequence>MKEKHQLPTTTRSRSDVFDINPRTGALILGKNRLDDYAEKYLSEHYPPALETPMAIPVDELVEESGLRIEKACLSASSDVFACCVLVDGEVTTYEPTTGEYTQTFYPAGTIVIDPQSEWSMGEGARRNALMHEILHWEKDRTFFQIHHARLPSVDEGMEPMKSRVSTTFFEPSEKSRRKETELQWLEWQAHRLAPRVLMPKPTFTKAATDILDSSPEVNCGAFLDQLADLFQVSRSAVKYRLLEVGLKNRISKLPEYDLVYRFMGEGTEDFIAITHTEAAVLLSQNPRLRQWVQAGDYIFVEGYFVRNATKYVRIDTRGAYRLKPAAKKSPKKAFLRIRSVTTKDYVGLDKDLDSLFHLEHRHGVDKRIIYIDPTHQATPDDHDNEKVYAAAAKTMSAAFEEAGKLGDIISNRRASLCQVIADLLEYRGIRYPQTFTERTGLYDALFNKIQHDKLTTMKRETLMAIAVGLGLNAHATTKLMEKSGIHLNRDISPDNVYLFMLERFPGISIHEANGILEAHGLDLLGSKSRTN</sequence>
<proteinExistence type="predicted"/>
<protein>
    <submittedName>
        <fullName evidence="1">ImmA/IrrE family metallo-endopeptidase</fullName>
    </submittedName>
</protein>
<dbReference type="EMBL" id="PNGC01000001">
    <property type="protein sequence ID" value="PMB90828.1"/>
    <property type="molecule type" value="Genomic_DNA"/>
</dbReference>
<reference evidence="1 2" key="1">
    <citation type="submission" date="2017-09" db="EMBL/GenBank/DDBJ databases">
        <title>Bacterial strain isolated from the female urinary microbiota.</title>
        <authorList>
            <person name="Thomas-White K."/>
            <person name="Kumar N."/>
            <person name="Forster S."/>
            <person name="Putonti C."/>
            <person name="Lawley T."/>
            <person name="Wolfe A.J."/>
        </authorList>
    </citation>
    <scope>NUCLEOTIDE SEQUENCE [LARGE SCALE GENOMIC DNA]</scope>
    <source>
        <strain evidence="1 2">UMB0744</strain>
    </source>
</reference>
<keyword evidence="2" id="KW-1185">Reference proteome</keyword>
<dbReference type="Proteomes" id="UP000243201">
    <property type="component" value="Unassembled WGS sequence"/>
</dbReference>
<comment type="caution">
    <text evidence="1">The sequence shown here is derived from an EMBL/GenBank/DDBJ whole genome shotgun (WGS) entry which is preliminary data.</text>
</comment>
<name>A0ABX4USY8_9ACTO</name>
<organism evidence="1 2">
    <name type="scientific">Varibaculum cambriense</name>
    <dbReference type="NCBI Taxonomy" id="184870"/>
    <lineage>
        <taxon>Bacteria</taxon>
        <taxon>Bacillati</taxon>
        <taxon>Actinomycetota</taxon>
        <taxon>Actinomycetes</taxon>
        <taxon>Actinomycetales</taxon>
        <taxon>Actinomycetaceae</taxon>
        <taxon>Varibaculum</taxon>
    </lineage>
</organism>
<gene>
    <name evidence="1" type="ORF">CJ240_03710</name>
</gene>
<accession>A0ABX4USY8</accession>
<dbReference type="RefSeq" id="WP_071128402.1">
    <property type="nucleotide sequence ID" value="NZ_PNGC01000001.1"/>
</dbReference>